<dbReference type="AlphaFoldDB" id="A0A0D3ETR4"/>
<dbReference type="Gramene" id="OBART01G30090.1">
    <property type="protein sequence ID" value="OBART01G30090.1"/>
    <property type="gene ID" value="OBART01G30090"/>
</dbReference>
<dbReference type="PaxDb" id="65489-OBART01G30090.1"/>
<sequence>MIGRGDGADKISRDVSYGGVEAPSTPVAEFVGGCRCPSPSRCIASHQGPDPPEPEPEPSLSLLLLREFVPTDEPDITKHEKPTTMCTSTNPMSTTVMPPSLTATGTDTSDHHATATATVFNGLGRTSSSPSNVADGCCHGLGLHQARRSVGRSVEEGGR</sequence>
<organism evidence="2">
    <name type="scientific">Oryza barthii</name>
    <dbReference type="NCBI Taxonomy" id="65489"/>
    <lineage>
        <taxon>Eukaryota</taxon>
        <taxon>Viridiplantae</taxon>
        <taxon>Streptophyta</taxon>
        <taxon>Embryophyta</taxon>
        <taxon>Tracheophyta</taxon>
        <taxon>Spermatophyta</taxon>
        <taxon>Magnoliopsida</taxon>
        <taxon>Liliopsida</taxon>
        <taxon>Poales</taxon>
        <taxon>Poaceae</taxon>
        <taxon>BOP clade</taxon>
        <taxon>Oryzoideae</taxon>
        <taxon>Oryzeae</taxon>
        <taxon>Oryzinae</taxon>
        <taxon>Oryza</taxon>
    </lineage>
</organism>
<reference evidence="2" key="2">
    <citation type="submission" date="2015-03" db="UniProtKB">
        <authorList>
            <consortium name="EnsemblPlants"/>
        </authorList>
    </citation>
    <scope>IDENTIFICATION</scope>
</reference>
<proteinExistence type="predicted"/>
<feature type="region of interest" description="Disordered" evidence="1">
    <location>
        <begin position="72"/>
        <end position="110"/>
    </location>
</feature>
<evidence type="ECO:0000313" key="2">
    <source>
        <dbReference type="EnsemblPlants" id="OBART01G30090.1"/>
    </source>
</evidence>
<evidence type="ECO:0000313" key="3">
    <source>
        <dbReference type="Proteomes" id="UP000026960"/>
    </source>
</evidence>
<protein>
    <submittedName>
        <fullName evidence="2">Uncharacterized protein</fullName>
    </submittedName>
</protein>
<name>A0A0D3ETR4_9ORYZ</name>
<dbReference type="HOGENOM" id="CLU_1912049_0_0_1"/>
<feature type="compositionally biased region" description="Polar residues" evidence="1">
    <location>
        <begin position="84"/>
        <end position="97"/>
    </location>
</feature>
<dbReference type="EnsemblPlants" id="OBART01G30090.1">
    <property type="protein sequence ID" value="OBART01G30090.1"/>
    <property type="gene ID" value="OBART01G30090"/>
</dbReference>
<accession>A0A0D3ETR4</accession>
<reference evidence="2" key="1">
    <citation type="journal article" date="2009" name="Rice">
        <title>De Novo Next Generation Sequencing of Plant Genomes.</title>
        <authorList>
            <person name="Rounsley S."/>
            <person name="Marri P.R."/>
            <person name="Yu Y."/>
            <person name="He R."/>
            <person name="Sisneros N."/>
            <person name="Goicoechea J.L."/>
            <person name="Lee S.J."/>
            <person name="Angelova A."/>
            <person name="Kudrna D."/>
            <person name="Luo M."/>
            <person name="Affourtit J."/>
            <person name="Desany B."/>
            <person name="Knight J."/>
            <person name="Niazi F."/>
            <person name="Egholm M."/>
            <person name="Wing R.A."/>
        </authorList>
    </citation>
    <scope>NUCLEOTIDE SEQUENCE [LARGE SCALE GENOMIC DNA]</scope>
    <source>
        <strain evidence="2">cv. IRGC 105608</strain>
    </source>
</reference>
<feature type="compositionally biased region" description="Basic and acidic residues" evidence="1">
    <location>
        <begin position="1"/>
        <end position="13"/>
    </location>
</feature>
<evidence type="ECO:0000256" key="1">
    <source>
        <dbReference type="SAM" id="MobiDB-lite"/>
    </source>
</evidence>
<dbReference type="Proteomes" id="UP000026960">
    <property type="component" value="Chromosome 1"/>
</dbReference>
<feature type="region of interest" description="Disordered" evidence="1">
    <location>
        <begin position="1"/>
        <end position="24"/>
    </location>
</feature>
<keyword evidence="3" id="KW-1185">Reference proteome</keyword>